<protein>
    <submittedName>
        <fullName evidence="3">DNA gyrase modulator</fullName>
    </submittedName>
</protein>
<dbReference type="PANTHER" id="PTHR43666:SF1">
    <property type="entry name" value="CONSERVED PROTEIN"/>
    <property type="match status" value="1"/>
</dbReference>
<evidence type="ECO:0000259" key="2">
    <source>
        <dbReference type="Pfam" id="PF01523"/>
    </source>
</evidence>
<dbReference type="RefSeq" id="WP_324274828.1">
    <property type="nucleotide sequence ID" value="NZ_CP141261.1"/>
</dbReference>
<proteinExistence type="predicted"/>
<reference evidence="3 4" key="1">
    <citation type="submission" date="2023-12" db="EMBL/GenBank/DDBJ databases">
        <title>Blastococcus brunescens sp. nov., an actonobacterium isolated from sandstone collected in sahara desert.</title>
        <authorList>
            <person name="Gtari M."/>
            <person name="Ghodhbane F."/>
        </authorList>
    </citation>
    <scope>NUCLEOTIDE SEQUENCE [LARGE SCALE GENOMIC DNA]</scope>
    <source>
        <strain evidence="3 4">BMG 8361</strain>
    </source>
</reference>
<dbReference type="Pfam" id="PF01523">
    <property type="entry name" value="PmbA_TldD_1st"/>
    <property type="match status" value="1"/>
</dbReference>
<feature type="compositionally biased region" description="Low complexity" evidence="1">
    <location>
        <begin position="175"/>
        <end position="186"/>
    </location>
</feature>
<feature type="compositionally biased region" description="Polar residues" evidence="1">
    <location>
        <begin position="144"/>
        <end position="154"/>
    </location>
</feature>
<feature type="domain" description="Metalloprotease TldD/E N-terminal" evidence="2">
    <location>
        <begin position="25"/>
        <end position="88"/>
    </location>
</feature>
<name>A0ABZ1AY47_9ACTN</name>
<gene>
    <name evidence="3" type="ORF">U6N30_27895</name>
</gene>
<dbReference type="InterPro" id="IPR002510">
    <property type="entry name" value="Metalloprtase-TldD/E_N"/>
</dbReference>
<evidence type="ECO:0000256" key="1">
    <source>
        <dbReference type="SAM" id="MobiDB-lite"/>
    </source>
</evidence>
<feature type="compositionally biased region" description="Low complexity" evidence="1">
    <location>
        <begin position="195"/>
        <end position="212"/>
    </location>
</feature>
<dbReference type="SUPFAM" id="SSF111283">
    <property type="entry name" value="Putative modulator of DNA gyrase, PmbA/TldD"/>
    <property type="match status" value="1"/>
</dbReference>
<sequence>MTRVSPQELVDKCLAASTADDQIAFVVESSEANLRWAANSLTTNGSMRSRQVVVISFVDGGAGMAAGTVTRTGTPDVAELVAASEQAARDAGPAEDAVPLISDPRPGAATGTPPPPRPRSASSPISRRTSDRRSGRRAPAMSCCTASPSTSWRRPTSAARPACGCGTTSRPAGWSSTARAPTSAAPCGRAWARGTSATSRWPTSRRTSSARWGGRSAGWSCPPGGTRRCCHHRRSAT</sequence>
<evidence type="ECO:0000313" key="3">
    <source>
        <dbReference type="EMBL" id="WRL63493.1"/>
    </source>
</evidence>
<dbReference type="EMBL" id="CP141261">
    <property type="protein sequence ID" value="WRL63493.1"/>
    <property type="molecule type" value="Genomic_DNA"/>
</dbReference>
<dbReference type="Proteomes" id="UP001324287">
    <property type="component" value="Chromosome"/>
</dbReference>
<feature type="region of interest" description="Disordered" evidence="1">
    <location>
        <begin position="84"/>
        <end position="216"/>
    </location>
</feature>
<dbReference type="PANTHER" id="PTHR43666">
    <property type="entry name" value="TLDD PROTEIN"/>
    <property type="match status" value="1"/>
</dbReference>
<accession>A0ABZ1AY47</accession>
<dbReference type="InterPro" id="IPR036059">
    <property type="entry name" value="TldD/PmbA_sf"/>
</dbReference>
<evidence type="ECO:0000313" key="4">
    <source>
        <dbReference type="Proteomes" id="UP001324287"/>
    </source>
</evidence>
<keyword evidence="4" id="KW-1185">Reference proteome</keyword>
<organism evidence="3 4">
    <name type="scientific">Blastococcus brunescens</name>
    <dbReference type="NCBI Taxonomy" id="1564165"/>
    <lineage>
        <taxon>Bacteria</taxon>
        <taxon>Bacillati</taxon>
        <taxon>Actinomycetota</taxon>
        <taxon>Actinomycetes</taxon>
        <taxon>Geodermatophilales</taxon>
        <taxon>Geodermatophilaceae</taxon>
        <taxon>Blastococcus</taxon>
    </lineage>
</organism>